<evidence type="ECO:0000259" key="1">
    <source>
        <dbReference type="Pfam" id="PF12274"/>
    </source>
</evidence>
<accession>A0A3B6SKN9</accession>
<dbReference type="Proteomes" id="UP000019116">
    <property type="component" value="Chromosome 7B"/>
</dbReference>
<dbReference type="Gramene" id="TraesRN7B0100839500.1">
    <property type="protein sequence ID" value="TraesRN7B0100839500.1"/>
    <property type="gene ID" value="TraesRN7B0100839500"/>
</dbReference>
<proteinExistence type="predicted"/>
<dbReference type="AlphaFoldDB" id="A0A3B6SKN9"/>
<dbReference type="GO" id="GO:0010256">
    <property type="term" value="P:endomembrane system organization"/>
    <property type="evidence" value="ECO:0000318"/>
    <property type="project" value="GO_Central"/>
</dbReference>
<evidence type="ECO:0000259" key="2">
    <source>
        <dbReference type="Pfam" id="PF20235"/>
    </source>
</evidence>
<dbReference type="Gramene" id="TraesROB_scaffold_023446_01G000200.1">
    <property type="protein sequence ID" value="TraesROB_scaffold_023446_01G000200.1"/>
    <property type="gene ID" value="TraesROB_scaffold_023446_01G000200"/>
</dbReference>
<dbReference type="Gramene" id="TraesCS7B03G0831900.1">
    <property type="protein sequence ID" value="TraesCS7B03G0831900.1.CDS"/>
    <property type="gene ID" value="TraesCS7B03G0831900"/>
</dbReference>
<evidence type="ECO:0000313" key="4">
    <source>
        <dbReference type="Proteomes" id="UP000019116"/>
    </source>
</evidence>
<reference evidence="3" key="2">
    <citation type="submission" date="2018-10" db="UniProtKB">
        <authorList>
            <consortium name="EnsemblPlants"/>
        </authorList>
    </citation>
    <scope>IDENTIFICATION</scope>
</reference>
<dbReference type="Pfam" id="PF20235">
    <property type="entry name" value="PIR2-like_helical"/>
    <property type="match status" value="2"/>
</dbReference>
<dbReference type="InterPro" id="IPR046527">
    <property type="entry name" value="PIR2-like_helical"/>
</dbReference>
<keyword evidence="4" id="KW-1185">Reference proteome</keyword>
<feature type="domain" description="DUF3615" evidence="1">
    <location>
        <begin position="563"/>
        <end position="677"/>
    </location>
</feature>
<dbReference type="OMA" id="KTICCPV"/>
<organism evidence="3">
    <name type="scientific">Triticum aestivum</name>
    <name type="common">Wheat</name>
    <dbReference type="NCBI Taxonomy" id="4565"/>
    <lineage>
        <taxon>Eukaryota</taxon>
        <taxon>Viridiplantae</taxon>
        <taxon>Streptophyta</taxon>
        <taxon>Embryophyta</taxon>
        <taxon>Tracheophyta</taxon>
        <taxon>Spermatophyta</taxon>
        <taxon>Magnoliopsida</taxon>
        <taxon>Liliopsida</taxon>
        <taxon>Poales</taxon>
        <taxon>Poaceae</taxon>
        <taxon>BOP clade</taxon>
        <taxon>Pooideae</taxon>
        <taxon>Triticodae</taxon>
        <taxon>Triticeae</taxon>
        <taxon>Triticinae</taxon>
        <taxon>Triticum</taxon>
    </lineage>
</organism>
<name>A0A3B6SKN9_WHEAT</name>
<dbReference type="InterPro" id="IPR022059">
    <property type="entry name" value="DUF3615"/>
</dbReference>
<feature type="domain" description="PIR2-like helical" evidence="2">
    <location>
        <begin position="343"/>
        <end position="450"/>
    </location>
</feature>
<feature type="domain" description="PIR2-like helical" evidence="2">
    <location>
        <begin position="37"/>
        <end position="157"/>
    </location>
</feature>
<gene>
    <name evidence="3" type="primary">LOC123162284</name>
</gene>
<evidence type="ECO:0000313" key="3">
    <source>
        <dbReference type="EnsemblPlants" id="TraesCS7B02G310000.1"/>
    </source>
</evidence>
<dbReference type="PANTHER" id="PTHR33120">
    <property type="entry name" value="EXPRESSED PROTEIN-RELATED"/>
    <property type="match status" value="1"/>
</dbReference>
<dbReference type="PANTHER" id="PTHR33120:SF48">
    <property type="entry name" value="PIR2-LIKE HELICAL DOMAIN-CONTAINING PROTEIN"/>
    <property type="match status" value="1"/>
</dbReference>
<dbReference type="OrthoDB" id="607685at2759"/>
<dbReference type="RefSeq" id="XP_044436017.1">
    <property type="nucleotide sequence ID" value="XM_044580082.1"/>
</dbReference>
<dbReference type="GeneID" id="123162284"/>
<protein>
    <submittedName>
        <fullName evidence="3">Uncharacterized protein</fullName>
    </submittedName>
</protein>
<dbReference type="EnsemblPlants" id="TraesCS7B02G310000.1">
    <property type="protein sequence ID" value="TraesCS7B02G310000.1"/>
    <property type="gene ID" value="TraesCS7B02G310000"/>
</dbReference>
<dbReference type="Gramene" id="TraesCS7B02G310000.1">
    <property type="protein sequence ID" value="TraesCS7B02G310000.1"/>
    <property type="gene ID" value="TraesCS7B02G310000"/>
</dbReference>
<dbReference type="Pfam" id="PF12274">
    <property type="entry name" value="DUF3615"/>
    <property type="match status" value="1"/>
</dbReference>
<dbReference type="Gramene" id="TraesCAD_scaffold_051193_01G000200.1">
    <property type="protein sequence ID" value="TraesCAD_scaffold_051193_01G000200.1"/>
    <property type="gene ID" value="TraesCAD_scaffold_051193_01G000200"/>
</dbReference>
<reference evidence="3" key="1">
    <citation type="submission" date="2018-08" db="EMBL/GenBank/DDBJ databases">
        <authorList>
            <person name="Rossello M."/>
        </authorList>
    </citation>
    <scope>NUCLEOTIDE SEQUENCE [LARGE SCALE GENOMIC DNA]</scope>
    <source>
        <strain evidence="3">cv. Chinese Spring</strain>
    </source>
</reference>
<sequence length="720" mass="79850">MADAHDAPLVRLSCFHGDDRWTDFVRGRWAADPCAPIEAAYVDAVGRLPVHEMPDLFDCLYRGGHCVGLLDPASNVILNGLTLLCRRRSGAYSPPEEDRFPPPPDPRHVSNWGSIAFRSYNGLRAFMHTYFRYLNDDQARFYLHLSGGDLLVAIRIAELEQLAAVEGAVDQATVGRHPDLLRERAQFALAVAAIKAKHPMPDDLLLLCQPALQETADDMKDVLATLEEGRRLTVHDVEAILGVLKSQLRHRTVCSRLQLTFTQRGRGETLHYRLNGQHGGGLQFQQCAPFSLASLRSPEAVRRKLESSLALIPEHTPHTPAEVADAPPTCGHIEYLKTGLLDVIHAMYVEALASLPRAALRRVLRGILVAGHCYGPMDPASNIIIHAAWYSVIAPPLRPSIEPDVLGVDALLRLEVHSLDGLVAAVRVATGFSEHQAVEHLSTNRCDISDMLRRAAPETRGQAFYRASEAARHPLGEHHSSFLASLASSGPKFLDTLSSLLRSGEDKGPRHLISAASVTELQKMLGRRCSPITPLPAPSHLDGLPARKQWLEKRQRFLRTELEQLLRGYADQHPWEPTFELEIICGVAKESAYLSSHCYHINFLAAASDGTRMLFFAQVWEEKRPNNTEQCFSLWVRYHDRESEVSFCCPLPYYSPNDAYLGRCTICEFGMSKIVHPPVGLHIGATHTDFGKTRPLGSNLKVSSRADGIVDTVMTQNKCA</sequence>